<evidence type="ECO:0000256" key="3">
    <source>
        <dbReference type="ARBA" id="ARBA00022448"/>
    </source>
</evidence>
<gene>
    <name evidence="14" type="primary">ATP8</name>
</gene>
<keyword evidence="6 12" id="KW-0375">Hydrogen ion transport</keyword>
<evidence type="ECO:0000256" key="13">
    <source>
        <dbReference type="SAM" id="Phobius"/>
    </source>
</evidence>
<keyword evidence="7 13" id="KW-1133">Transmembrane helix</keyword>
<accession>A0A7G9TWN0</accession>
<protein>
    <recommendedName>
        <fullName evidence="12">ATP synthase complex subunit 8</fullName>
    </recommendedName>
</protein>
<keyword evidence="10 13" id="KW-0472">Membrane</keyword>
<evidence type="ECO:0000256" key="6">
    <source>
        <dbReference type="ARBA" id="ARBA00022781"/>
    </source>
</evidence>
<dbReference type="GO" id="GO:0045259">
    <property type="term" value="C:proton-transporting ATP synthase complex"/>
    <property type="evidence" value="ECO:0007669"/>
    <property type="project" value="UniProtKB-KW"/>
</dbReference>
<keyword evidence="4 12" id="KW-0138">CF(0)</keyword>
<evidence type="ECO:0000256" key="2">
    <source>
        <dbReference type="ARBA" id="ARBA00008892"/>
    </source>
</evidence>
<reference evidence="14" key="1">
    <citation type="submission" date="2019-08" db="EMBL/GenBank/DDBJ databases">
        <title>Densely sampling genomes across the diversity of birds increases power of comparative genomics analyses.</title>
        <authorList>
            <consortium name="B10K project Consortium"/>
            <person name="Feng S."/>
            <person name="Stiller J."/>
            <person name="Andreu-Sanchez S."/>
            <person name="Margaryan A."/>
            <person name="Chen W."/>
            <person name="Paten B."/>
            <person name="Zhang G."/>
        </authorList>
    </citation>
    <scope>NUCLEOTIDE SEQUENCE</scope>
</reference>
<evidence type="ECO:0000313" key="14">
    <source>
        <dbReference type="EMBL" id="QNN84773.1"/>
    </source>
</evidence>
<dbReference type="RefSeq" id="YP_009991899.1">
    <property type="nucleotide sequence ID" value="NC_052818.1"/>
</dbReference>
<dbReference type="InterPro" id="IPR050635">
    <property type="entry name" value="ATPase_protein_8"/>
</dbReference>
<evidence type="ECO:0000256" key="1">
    <source>
        <dbReference type="ARBA" id="ARBA00004304"/>
    </source>
</evidence>
<feature type="transmembrane region" description="Helical" evidence="13">
    <location>
        <begin position="6"/>
        <end position="24"/>
    </location>
</feature>
<evidence type="ECO:0000256" key="5">
    <source>
        <dbReference type="ARBA" id="ARBA00022692"/>
    </source>
</evidence>
<name>A0A7G9TWN0_9AVES</name>
<proteinExistence type="inferred from homology"/>
<comment type="subcellular location">
    <subcellularLocation>
        <location evidence="1 12">Mitochondrion membrane</location>
        <topology evidence="1 12">Single-pass membrane protein</topology>
    </subcellularLocation>
</comment>
<dbReference type="PANTHER" id="PTHR39937">
    <property type="entry name" value="ATP SYNTHASE PROTEIN 8"/>
    <property type="match status" value="1"/>
</dbReference>
<dbReference type="GO" id="GO:0015986">
    <property type="term" value="P:proton motive force-driven ATP synthesis"/>
    <property type="evidence" value="ECO:0007669"/>
    <property type="project" value="InterPro"/>
</dbReference>
<dbReference type="GO" id="GO:0015078">
    <property type="term" value="F:proton transmembrane transporter activity"/>
    <property type="evidence" value="ECO:0007669"/>
    <property type="project" value="InterPro"/>
</dbReference>
<dbReference type="AlphaFoldDB" id="A0A7G9TWN0"/>
<geneLocation type="mitochondrion" evidence="14"/>
<organism evidence="14">
    <name type="scientific">Nothocercus julius</name>
    <dbReference type="NCBI Taxonomy" id="2585813"/>
    <lineage>
        <taxon>Eukaryota</taxon>
        <taxon>Metazoa</taxon>
        <taxon>Chordata</taxon>
        <taxon>Craniata</taxon>
        <taxon>Vertebrata</taxon>
        <taxon>Euteleostomi</taxon>
        <taxon>Archelosauria</taxon>
        <taxon>Archosauria</taxon>
        <taxon>Dinosauria</taxon>
        <taxon>Saurischia</taxon>
        <taxon>Theropoda</taxon>
        <taxon>Coelurosauria</taxon>
        <taxon>Aves</taxon>
        <taxon>Palaeognathae</taxon>
        <taxon>Tinamiformes</taxon>
        <taxon>Tinamidae</taxon>
        <taxon>Nothocercus</taxon>
    </lineage>
</organism>
<dbReference type="InterPro" id="IPR001421">
    <property type="entry name" value="ATP8_metazoa"/>
</dbReference>
<sequence>MPQLNPYPWFFIMVLSWLIFLLIMQPKTSSINLTNLPSSKTKSLHKPLSWAWPWT</sequence>
<dbReference type="GO" id="GO:0031966">
    <property type="term" value="C:mitochondrial membrane"/>
    <property type="evidence" value="ECO:0007669"/>
    <property type="project" value="UniProtKB-SubCell"/>
</dbReference>
<dbReference type="CTD" id="4509"/>
<dbReference type="GeneID" id="62626901"/>
<keyword evidence="8 12" id="KW-0406">Ion transport</keyword>
<keyword evidence="5 12" id="KW-0812">Transmembrane</keyword>
<keyword evidence="3 12" id="KW-0813">Transport</keyword>
<evidence type="ECO:0000256" key="7">
    <source>
        <dbReference type="ARBA" id="ARBA00022989"/>
    </source>
</evidence>
<evidence type="ECO:0000256" key="4">
    <source>
        <dbReference type="ARBA" id="ARBA00022547"/>
    </source>
</evidence>
<evidence type="ECO:0000256" key="9">
    <source>
        <dbReference type="ARBA" id="ARBA00023128"/>
    </source>
</evidence>
<dbReference type="EMBL" id="MN356379">
    <property type="protein sequence ID" value="QNN84773.1"/>
    <property type="molecule type" value="Genomic_DNA"/>
</dbReference>
<evidence type="ECO:0000256" key="10">
    <source>
        <dbReference type="ARBA" id="ARBA00023136"/>
    </source>
</evidence>
<dbReference type="Pfam" id="PF00895">
    <property type="entry name" value="ATP-synt_8"/>
    <property type="match status" value="1"/>
</dbReference>
<comment type="similarity">
    <text evidence="2 12">Belongs to the ATPase protein 8 family.</text>
</comment>
<dbReference type="PANTHER" id="PTHR39937:SF1">
    <property type="entry name" value="ATP SYNTHASE PROTEIN 8"/>
    <property type="match status" value="1"/>
</dbReference>
<evidence type="ECO:0000256" key="11">
    <source>
        <dbReference type="ARBA" id="ARBA00023310"/>
    </source>
</evidence>
<evidence type="ECO:0000256" key="8">
    <source>
        <dbReference type="ARBA" id="ARBA00023065"/>
    </source>
</evidence>
<keyword evidence="11" id="KW-0066">ATP synthesis</keyword>
<keyword evidence="9 12" id="KW-0496">Mitochondrion</keyword>
<evidence type="ECO:0000256" key="12">
    <source>
        <dbReference type="RuleBase" id="RU003661"/>
    </source>
</evidence>